<feature type="region of interest" description="Disordered" evidence="6">
    <location>
        <begin position="70"/>
        <end position="92"/>
    </location>
</feature>
<dbReference type="OrthoDB" id="4236860at2759"/>
<accession>A0A9P4YPU0</accession>
<reference evidence="8" key="1">
    <citation type="submission" date="2020-03" db="EMBL/GenBank/DDBJ databases">
        <title>Site-based positive gene gene selection in Geosmithia morbida across the United States reveals a broad range of putative effectors and factors for local host and environmental adapation.</title>
        <authorList>
            <person name="Onufrak A."/>
            <person name="Murdoch R.W."/>
            <person name="Gazis R."/>
            <person name="Huff M."/>
            <person name="Staton M."/>
            <person name="Klingeman W."/>
            <person name="Hadziabdic D."/>
        </authorList>
    </citation>
    <scope>NUCLEOTIDE SEQUENCE</scope>
    <source>
        <strain evidence="8">1262</strain>
    </source>
</reference>
<evidence type="ECO:0000256" key="6">
    <source>
        <dbReference type="SAM" id="MobiDB-lite"/>
    </source>
</evidence>
<keyword evidence="9" id="KW-1185">Reference proteome</keyword>
<evidence type="ECO:0000313" key="8">
    <source>
        <dbReference type="EMBL" id="KAF4119815.1"/>
    </source>
</evidence>
<proteinExistence type="predicted"/>
<dbReference type="InterPro" id="IPR052073">
    <property type="entry name" value="Amide_Lactam_Regulators"/>
</dbReference>
<dbReference type="SMART" id="SM00906">
    <property type="entry name" value="Fungal_trans"/>
    <property type="match status" value="1"/>
</dbReference>
<evidence type="ECO:0000259" key="7">
    <source>
        <dbReference type="SMART" id="SM00906"/>
    </source>
</evidence>
<keyword evidence="1" id="KW-0862">Zinc</keyword>
<dbReference type="EMBL" id="JAANYQ010000021">
    <property type="protein sequence ID" value="KAF4119815.1"/>
    <property type="molecule type" value="Genomic_DNA"/>
</dbReference>
<sequence>MEDQTPTGRTKRTNCHRRKTRCDIVDKGAPCTNCSKHSRPGCRLYEKKTRSYHRDVQPRVNRAIRPRDINPVAAGASGTPTRSPTPVAREASDPGNLAEFIDREELRTAAINLRGRMCFIGTGVSNFNYLVRQSSLNPIDEGAVHFANRQFHPVHTAHDLRSVPPSALERLDTALERRLLGAYFERVNRGWPIVDEHHFMTQYESKDPEDGPSLPLLNAILIVGAHALGSEDESLKALQPVLFRRTKTLIDRRFDQDRTVYVQAALLLTWYSDGLEELTANAWHWIGIATRIALGHGIHRDVTKSRMLPVSKRIWTRLWWVLVQFDTMVSASYGRIPALDIDESDVPELERSHFEGIPDADADFVIQHSKLCCIISRTMRRRWSLRSTVQSQVKATREADEALALFVSQLPPALHLSRPDMNAWKATLHLTYNNFLILLHRPAPRNNPTNVVSDAVSNVCSDLSVCGVAVVAMASIFDTLRHRGLLLRLWLYDIHALFTAMIHVSCELKLLNPLVSARAQQTFESLMASLVVLARHWRFAQGLLCLFQQRVQWSAPRRALMTATWRQPSAESARNDVQNVTLSLTPSDIPALQSAKGKVSGGNIMQVTGIHAHDQTVRHGDVNGTPATSSWTVGDDGYIGRGVDFPTRTDENSNKASRDYLGYPHGAQYADGDGFLAELPSPDGSALDFLLGDLGGSDQWFGL</sequence>
<dbReference type="PANTHER" id="PTHR47171:SF4">
    <property type="entry name" value="ACETAMIDASE REGULATORY PROTEIN"/>
    <property type="match status" value="1"/>
</dbReference>
<evidence type="ECO:0000256" key="1">
    <source>
        <dbReference type="ARBA" id="ARBA00022833"/>
    </source>
</evidence>
<dbReference type="GeneID" id="55970709"/>
<keyword evidence="5" id="KW-0539">Nucleus</keyword>
<dbReference type="GO" id="GO:0000981">
    <property type="term" value="F:DNA-binding transcription factor activity, RNA polymerase II-specific"/>
    <property type="evidence" value="ECO:0007669"/>
    <property type="project" value="InterPro"/>
</dbReference>
<dbReference type="Pfam" id="PF04082">
    <property type="entry name" value="Fungal_trans"/>
    <property type="match status" value="1"/>
</dbReference>
<gene>
    <name evidence="8" type="ORF">GMORB2_4481</name>
</gene>
<comment type="caution">
    <text evidence="8">The sequence shown here is derived from an EMBL/GenBank/DDBJ whole genome shotgun (WGS) entry which is preliminary data.</text>
</comment>
<keyword evidence="4" id="KW-0804">Transcription</keyword>
<dbReference type="PANTHER" id="PTHR47171">
    <property type="entry name" value="FARA-RELATED"/>
    <property type="match status" value="1"/>
</dbReference>
<feature type="domain" description="Xylanolytic transcriptional activator regulatory" evidence="7">
    <location>
        <begin position="282"/>
        <end position="355"/>
    </location>
</feature>
<protein>
    <recommendedName>
        <fullName evidence="7">Xylanolytic transcriptional activator regulatory domain-containing protein</fullName>
    </recommendedName>
</protein>
<dbReference type="InterPro" id="IPR001138">
    <property type="entry name" value="Zn2Cys6_DnaBD"/>
</dbReference>
<dbReference type="Proteomes" id="UP000749293">
    <property type="component" value="Unassembled WGS sequence"/>
</dbReference>
<keyword evidence="2" id="KW-0805">Transcription regulation</keyword>
<dbReference type="GO" id="GO:0003677">
    <property type="term" value="F:DNA binding"/>
    <property type="evidence" value="ECO:0007669"/>
    <property type="project" value="UniProtKB-KW"/>
</dbReference>
<dbReference type="CDD" id="cd00067">
    <property type="entry name" value="GAL4"/>
    <property type="match status" value="1"/>
</dbReference>
<dbReference type="RefSeq" id="XP_035318467.1">
    <property type="nucleotide sequence ID" value="XM_035466456.1"/>
</dbReference>
<name>A0A9P4YPU0_9HYPO</name>
<dbReference type="GO" id="GO:0008270">
    <property type="term" value="F:zinc ion binding"/>
    <property type="evidence" value="ECO:0007669"/>
    <property type="project" value="InterPro"/>
</dbReference>
<organism evidence="8 9">
    <name type="scientific">Geosmithia morbida</name>
    <dbReference type="NCBI Taxonomy" id="1094350"/>
    <lineage>
        <taxon>Eukaryota</taxon>
        <taxon>Fungi</taxon>
        <taxon>Dikarya</taxon>
        <taxon>Ascomycota</taxon>
        <taxon>Pezizomycotina</taxon>
        <taxon>Sordariomycetes</taxon>
        <taxon>Hypocreomycetidae</taxon>
        <taxon>Hypocreales</taxon>
        <taxon>Bionectriaceae</taxon>
        <taxon>Geosmithia</taxon>
    </lineage>
</organism>
<evidence type="ECO:0000256" key="3">
    <source>
        <dbReference type="ARBA" id="ARBA00023125"/>
    </source>
</evidence>
<dbReference type="InterPro" id="IPR007219">
    <property type="entry name" value="XnlR_reg_dom"/>
</dbReference>
<evidence type="ECO:0000256" key="2">
    <source>
        <dbReference type="ARBA" id="ARBA00023015"/>
    </source>
</evidence>
<keyword evidence="3" id="KW-0238">DNA-binding</keyword>
<evidence type="ECO:0000313" key="9">
    <source>
        <dbReference type="Proteomes" id="UP000749293"/>
    </source>
</evidence>
<dbReference type="AlphaFoldDB" id="A0A9P4YPU0"/>
<evidence type="ECO:0000256" key="5">
    <source>
        <dbReference type="ARBA" id="ARBA00023242"/>
    </source>
</evidence>
<evidence type="ECO:0000256" key="4">
    <source>
        <dbReference type="ARBA" id="ARBA00023163"/>
    </source>
</evidence>
<dbReference type="GO" id="GO:0006351">
    <property type="term" value="P:DNA-templated transcription"/>
    <property type="evidence" value="ECO:0007669"/>
    <property type="project" value="InterPro"/>
</dbReference>
<dbReference type="CDD" id="cd12148">
    <property type="entry name" value="fungal_TF_MHR"/>
    <property type="match status" value="1"/>
</dbReference>